<accession>A0ABU0YE79</accession>
<keyword evidence="2" id="KW-1185">Reference proteome</keyword>
<comment type="caution">
    <text evidence="1">The sequence shown here is derived from an EMBL/GenBank/DDBJ whole genome shotgun (WGS) entry which is preliminary data.</text>
</comment>
<dbReference type="RefSeq" id="WP_308136708.1">
    <property type="nucleotide sequence ID" value="NZ_JAVFKN010000120.1"/>
</dbReference>
<evidence type="ECO:0000313" key="1">
    <source>
        <dbReference type="EMBL" id="MDQ5771072.1"/>
    </source>
</evidence>
<gene>
    <name evidence="1" type="ORF">RCC75_21310</name>
</gene>
<evidence type="ECO:0008006" key="3">
    <source>
        <dbReference type="Google" id="ProtNLM"/>
    </source>
</evidence>
<name>A0ABU0YE79_9GAMM</name>
<reference evidence="1 2" key="1">
    <citation type="submission" date="2023-08" db="EMBL/GenBank/DDBJ databases">
        <title>New molecular markers tilS and rpoB for phylogenetic and monitoring studies of the genus Thiothrix biodiversity.</title>
        <authorList>
            <person name="Ravin N.V."/>
            <person name="Smolyakov D."/>
            <person name="Markov N.D."/>
            <person name="Beletsky A.V."/>
            <person name="Mardanov A.V."/>
            <person name="Rudenko T.S."/>
            <person name="Grabovich M.Y."/>
        </authorList>
    </citation>
    <scope>NUCLEOTIDE SEQUENCE [LARGE SCALE GENOMIC DNA]</scope>
    <source>
        <strain evidence="1 2">H33</strain>
    </source>
</reference>
<protein>
    <recommendedName>
        <fullName evidence="3">Transposase</fullName>
    </recommendedName>
</protein>
<sequence length="64" mass="7201">EQAYAFKAFARPRKIKSPLQLLQLVLAYCGLDLSLRSCAGEVAQRQGYLSDTAVKKDWKPVFRG</sequence>
<dbReference type="Proteomes" id="UP001223336">
    <property type="component" value="Unassembled WGS sequence"/>
</dbReference>
<organism evidence="1 2">
    <name type="scientific">Thiothrix subterranea</name>
    <dbReference type="NCBI Taxonomy" id="2735563"/>
    <lineage>
        <taxon>Bacteria</taxon>
        <taxon>Pseudomonadati</taxon>
        <taxon>Pseudomonadota</taxon>
        <taxon>Gammaproteobacteria</taxon>
        <taxon>Thiotrichales</taxon>
        <taxon>Thiotrichaceae</taxon>
        <taxon>Thiothrix</taxon>
    </lineage>
</organism>
<evidence type="ECO:0000313" key="2">
    <source>
        <dbReference type="Proteomes" id="UP001223336"/>
    </source>
</evidence>
<proteinExistence type="predicted"/>
<dbReference type="EMBL" id="JAVFKN010000120">
    <property type="protein sequence ID" value="MDQ5771072.1"/>
    <property type="molecule type" value="Genomic_DNA"/>
</dbReference>
<feature type="non-terminal residue" evidence="1">
    <location>
        <position position="1"/>
    </location>
</feature>